<dbReference type="SUPFAM" id="SSF50978">
    <property type="entry name" value="WD40 repeat-like"/>
    <property type="match status" value="2"/>
</dbReference>
<evidence type="ECO:0000256" key="7">
    <source>
        <dbReference type="PROSITE-ProRule" id="PRU00221"/>
    </source>
</evidence>
<evidence type="ECO:0000256" key="1">
    <source>
        <dbReference type="ARBA" id="ARBA00022574"/>
    </source>
</evidence>
<dbReference type="InterPro" id="IPR017441">
    <property type="entry name" value="Protein_kinase_ATP_BS"/>
</dbReference>
<dbReference type="KEGG" id="plon:Pla110_41910"/>
<gene>
    <name evidence="12" type="primary">prkC_19</name>
    <name evidence="12" type="ORF">Pla110_41910</name>
</gene>
<dbReference type="PROSITE" id="PS00108">
    <property type="entry name" value="PROTEIN_KINASE_ST"/>
    <property type="match status" value="1"/>
</dbReference>
<name>A0A518CTA1_9PLAN</name>
<dbReference type="EMBL" id="CP036281">
    <property type="protein sequence ID" value="QDU82435.1"/>
    <property type="molecule type" value="Genomic_DNA"/>
</dbReference>
<keyword evidence="10" id="KW-0472">Membrane</keyword>
<organism evidence="12 13">
    <name type="scientific">Polystyrenella longa</name>
    <dbReference type="NCBI Taxonomy" id="2528007"/>
    <lineage>
        <taxon>Bacteria</taxon>
        <taxon>Pseudomonadati</taxon>
        <taxon>Planctomycetota</taxon>
        <taxon>Planctomycetia</taxon>
        <taxon>Planctomycetales</taxon>
        <taxon>Planctomycetaceae</taxon>
        <taxon>Polystyrenella</taxon>
    </lineage>
</organism>
<dbReference type="PROSITE" id="PS50011">
    <property type="entry name" value="PROTEIN_KINASE_DOM"/>
    <property type="match status" value="1"/>
</dbReference>
<feature type="domain" description="Protein kinase" evidence="11">
    <location>
        <begin position="80"/>
        <end position="353"/>
    </location>
</feature>
<keyword evidence="13" id="KW-1185">Reference proteome</keyword>
<dbReference type="PROSITE" id="PS00107">
    <property type="entry name" value="PROTEIN_KINASE_ATP"/>
    <property type="match status" value="1"/>
</dbReference>
<keyword evidence="1 7" id="KW-0853">WD repeat</keyword>
<dbReference type="Pfam" id="PF00400">
    <property type="entry name" value="WD40"/>
    <property type="match status" value="4"/>
</dbReference>
<evidence type="ECO:0000313" key="12">
    <source>
        <dbReference type="EMBL" id="QDU82435.1"/>
    </source>
</evidence>
<keyword evidence="5 12" id="KW-0418">Kinase</keyword>
<dbReference type="InterPro" id="IPR019775">
    <property type="entry name" value="WD40_repeat_CS"/>
</dbReference>
<evidence type="ECO:0000256" key="2">
    <source>
        <dbReference type="ARBA" id="ARBA00022679"/>
    </source>
</evidence>
<reference evidence="12 13" key="1">
    <citation type="submission" date="2019-02" db="EMBL/GenBank/DDBJ databases">
        <title>Deep-cultivation of Planctomycetes and their phenomic and genomic characterization uncovers novel biology.</title>
        <authorList>
            <person name="Wiegand S."/>
            <person name="Jogler M."/>
            <person name="Boedeker C."/>
            <person name="Pinto D."/>
            <person name="Vollmers J."/>
            <person name="Rivas-Marin E."/>
            <person name="Kohn T."/>
            <person name="Peeters S.H."/>
            <person name="Heuer A."/>
            <person name="Rast P."/>
            <person name="Oberbeckmann S."/>
            <person name="Bunk B."/>
            <person name="Jeske O."/>
            <person name="Meyerdierks A."/>
            <person name="Storesund J.E."/>
            <person name="Kallscheuer N."/>
            <person name="Luecker S."/>
            <person name="Lage O.M."/>
            <person name="Pohl T."/>
            <person name="Merkel B.J."/>
            <person name="Hornburger P."/>
            <person name="Mueller R.-W."/>
            <person name="Bruemmer F."/>
            <person name="Labrenz M."/>
            <person name="Spormann A.M."/>
            <person name="Op den Camp H."/>
            <person name="Overmann J."/>
            <person name="Amann R."/>
            <person name="Jetten M.S.M."/>
            <person name="Mascher T."/>
            <person name="Medema M.H."/>
            <person name="Devos D.P."/>
            <person name="Kaster A.-K."/>
            <person name="Ovreas L."/>
            <person name="Rohde M."/>
            <person name="Galperin M.Y."/>
            <person name="Jogler C."/>
        </authorList>
    </citation>
    <scope>NUCLEOTIDE SEQUENCE [LARGE SCALE GENOMIC DNA]</scope>
    <source>
        <strain evidence="12 13">Pla110</strain>
    </source>
</reference>
<feature type="repeat" description="WD" evidence="7">
    <location>
        <begin position="527"/>
        <end position="559"/>
    </location>
</feature>
<dbReference type="PROSITE" id="PS50082">
    <property type="entry name" value="WD_REPEATS_2"/>
    <property type="match status" value="4"/>
</dbReference>
<dbReference type="PANTHER" id="PTHR43289:SF6">
    <property type="entry name" value="SERINE_THREONINE-PROTEIN KINASE NEKL-3"/>
    <property type="match status" value="1"/>
</dbReference>
<evidence type="ECO:0000256" key="4">
    <source>
        <dbReference type="ARBA" id="ARBA00022741"/>
    </source>
</evidence>
<feature type="transmembrane region" description="Helical" evidence="10">
    <location>
        <begin position="378"/>
        <end position="400"/>
    </location>
</feature>
<dbReference type="EC" id="2.7.11.1" evidence="12"/>
<dbReference type="OrthoDB" id="500858at2"/>
<sequence>MSDYDDSFLKSLVSYQEQLNSADAVERTKIGEDCSLPLEALQKLAENQQCLDFIDKIRRMVAYQSPHEVTELLPTTIGKFQVLSQLGMGGFGIVFHAKDPDNNRSVAIKIPRPEILMSEDHVRRFRNEARTAAQLDHPNIVQVFDSGAEGVVPYIVMPYVTGGNLAIWRDQQRKIAPREAAEIVMHLARGMAHAHSRGILHRDIKPSNVLLEPVGEMKNGSFLKFIPKLTDFGLAKQENSEEDLTRSGLTPGTSSYMSPEQVLGSSKDVTAKSDIFSLSIILYELLSGTHPFRSHSESETLNNLNLTELIPSRQYRLSVPRDLQAICLKGLEKKPEQRYRSADELADDLERFLDGRTVLARPANLLKKTLKWGKRHPLLAMASTILSVSLCLLICVTFYYNNKLQILLVQSERGRVTVEKQSFAIRQRSCMTDTRLAQSAWSQGNTKQALRLLKRHFPGKGEKDVRSFAWWHLWKEFNDTTRILGEHADQITSVAPHPSGHLVASSCRDGVIKIWDLESLDKVSSLRGHESGSINCVVFSPSGDSLVSVGDDSAICFWDTLDWSLRKQIHLDGGKINRASFSADGDLLAVAGVDSVIHIRAASTGEPLQTLDGHQKEISDLTFHPTERILASTSKDGTIRVWDFRAGEKPKQFVIQVPRPENWCRSLAFSPVGDRLAGGSIMNDTFVWSTADGDMGELIDAEKQYPNARSLCWPAANRLYKADITGSVTEFQIADRALRKTKKILLDEEIFVGRTSTRHSQAINSLHKVPHSSFFVSGSEDRTIRLWKVLQSLELVPADLRDQEPFKTASHREFNRMYWTPSKLFIMTHEGVRNDIGWDSEDSFLHVFSKIEEPVQHRLTMPSGQDIAVSPSGGKLIQAYHEGRLTLMNTHTRKQDWERSLPPFLHPDYIHGVPVINNLETHFILAWGSDLYFGDLRTGEMEEPLKNEYFTPSVIFVNEESGPLNAISGDDRGNVHLWNLEGGGIKKRLWTSLGSSINSLSLSPSRQRLAIGLSNGSAVVFLYPEMEKIAEFSHEDVVTKMEFCNQDRILVSSSVRTHFWDLENESELLCFPEPVSLHWENTHEELFTRCSGPFAVSPDRDRVAVILQGEMRLIDLSPPSEQAR</sequence>
<protein>
    <submittedName>
        <fullName evidence="12">Serine/threonine-protein kinase PrkC</fullName>
        <ecNumber evidence="12">2.7.11.1</ecNumber>
    </submittedName>
</protein>
<evidence type="ECO:0000259" key="11">
    <source>
        <dbReference type="PROSITE" id="PS50011"/>
    </source>
</evidence>
<dbReference type="Gene3D" id="2.130.10.10">
    <property type="entry name" value="YVTN repeat-like/Quinoprotein amine dehydrogenase"/>
    <property type="match status" value="4"/>
</dbReference>
<dbReference type="SMART" id="SM00320">
    <property type="entry name" value="WD40"/>
    <property type="match status" value="8"/>
</dbReference>
<feature type="repeat" description="WD" evidence="7">
    <location>
        <begin position="611"/>
        <end position="652"/>
    </location>
</feature>
<dbReference type="InterPro" id="IPR036322">
    <property type="entry name" value="WD40_repeat_dom_sf"/>
</dbReference>
<dbReference type="PRINTS" id="PR00320">
    <property type="entry name" value="GPROTEINBRPT"/>
</dbReference>
<dbReference type="InterPro" id="IPR001680">
    <property type="entry name" value="WD40_rpt"/>
</dbReference>
<proteinExistence type="predicted"/>
<dbReference type="Gene3D" id="1.10.510.10">
    <property type="entry name" value="Transferase(Phosphotransferase) domain 1"/>
    <property type="match status" value="1"/>
</dbReference>
<evidence type="ECO:0000256" key="5">
    <source>
        <dbReference type="ARBA" id="ARBA00022777"/>
    </source>
</evidence>
<keyword evidence="2 12" id="KW-0808">Transferase</keyword>
<dbReference type="Pfam" id="PF00069">
    <property type="entry name" value="Pkinase"/>
    <property type="match status" value="1"/>
</dbReference>
<evidence type="ECO:0000256" key="3">
    <source>
        <dbReference type="ARBA" id="ARBA00022737"/>
    </source>
</evidence>
<dbReference type="PROSITE" id="PS50294">
    <property type="entry name" value="WD_REPEATS_REGION"/>
    <property type="match status" value="3"/>
</dbReference>
<dbReference type="GO" id="GO:0005524">
    <property type="term" value="F:ATP binding"/>
    <property type="evidence" value="ECO:0007669"/>
    <property type="project" value="UniProtKB-UniRule"/>
</dbReference>
<dbReference type="CDD" id="cd14014">
    <property type="entry name" value="STKc_PknB_like"/>
    <property type="match status" value="1"/>
</dbReference>
<feature type="binding site" evidence="8">
    <location>
        <position position="109"/>
    </location>
    <ligand>
        <name>ATP</name>
        <dbReference type="ChEBI" id="CHEBI:30616"/>
    </ligand>
</feature>
<keyword evidence="10" id="KW-0812">Transmembrane</keyword>
<dbReference type="InterPro" id="IPR011009">
    <property type="entry name" value="Kinase-like_dom_sf"/>
</dbReference>
<keyword evidence="10" id="KW-1133">Transmembrane helix</keyword>
<evidence type="ECO:0000256" key="8">
    <source>
        <dbReference type="PROSITE-ProRule" id="PRU10141"/>
    </source>
</evidence>
<dbReference type="InterPro" id="IPR015943">
    <property type="entry name" value="WD40/YVTN_repeat-like_dom_sf"/>
</dbReference>
<evidence type="ECO:0000256" key="9">
    <source>
        <dbReference type="SAM" id="MobiDB-lite"/>
    </source>
</evidence>
<dbReference type="Gene3D" id="3.30.200.20">
    <property type="entry name" value="Phosphorylase Kinase, domain 1"/>
    <property type="match status" value="1"/>
</dbReference>
<keyword evidence="6 8" id="KW-0067">ATP-binding</keyword>
<accession>A0A518CTA1</accession>
<feature type="compositionally biased region" description="Polar residues" evidence="9">
    <location>
        <begin position="247"/>
        <end position="261"/>
    </location>
</feature>
<dbReference type="PROSITE" id="PS00678">
    <property type="entry name" value="WD_REPEATS_1"/>
    <property type="match status" value="2"/>
</dbReference>
<evidence type="ECO:0000256" key="6">
    <source>
        <dbReference type="ARBA" id="ARBA00022840"/>
    </source>
</evidence>
<feature type="region of interest" description="Disordered" evidence="9">
    <location>
        <begin position="240"/>
        <end position="261"/>
    </location>
</feature>
<dbReference type="InterPro" id="IPR020472">
    <property type="entry name" value="WD40_PAC1"/>
</dbReference>
<dbReference type="CDD" id="cd00200">
    <property type="entry name" value="WD40"/>
    <property type="match status" value="1"/>
</dbReference>
<dbReference type="SMART" id="SM00220">
    <property type="entry name" value="S_TKc"/>
    <property type="match status" value="1"/>
</dbReference>
<dbReference type="InterPro" id="IPR000719">
    <property type="entry name" value="Prot_kinase_dom"/>
</dbReference>
<keyword evidence="3" id="KW-0677">Repeat</keyword>
<evidence type="ECO:0000313" key="13">
    <source>
        <dbReference type="Proteomes" id="UP000317178"/>
    </source>
</evidence>
<dbReference type="InterPro" id="IPR008271">
    <property type="entry name" value="Ser/Thr_kinase_AS"/>
</dbReference>
<feature type="repeat" description="WD" evidence="7">
    <location>
        <begin position="484"/>
        <end position="525"/>
    </location>
</feature>
<evidence type="ECO:0000256" key="10">
    <source>
        <dbReference type="SAM" id="Phobius"/>
    </source>
</evidence>
<dbReference type="GO" id="GO:0004674">
    <property type="term" value="F:protein serine/threonine kinase activity"/>
    <property type="evidence" value="ECO:0007669"/>
    <property type="project" value="UniProtKB-EC"/>
</dbReference>
<keyword evidence="4 8" id="KW-0547">Nucleotide-binding</keyword>
<dbReference type="SUPFAM" id="SSF56112">
    <property type="entry name" value="Protein kinase-like (PK-like)"/>
    <property type="match status" value="1"/>
</dbReference>
<dbReference type="PANTHER" id="PTHR43289">
    <property type="entry name" value="MITOGEN-ACTIVATED PROTEIN KINASE KINASE KINASE 20-RELATED"/>
    <property type="match status" value="1"/>
</dbReference>
<dbReference type="Proteomes" id="UP000317178">
    <property type="component" value="Chromosome"/>
</dbReference>
<feature type="repeat" description="WD" evidence="7">
    <location>
        <begin position="756"/>
        <end position="789"/>
    </location>
</feature>
<dbReference type="AlphaFoldDB" id="A0A518CTA1"/>
<dbReference type="RefSeq" id="WP_144998649.1">
    <property type="nucleotide sequence ID" value="NZ_CP036281.1"/>
</dbReference>